<dbReference type="VEuPathDB" id="FungiDB:MPH_10320"/>
<dbReference type="AlphaFoldDB" id="K2S6S7"/>
<evidence type="ECO:0000313" key="2">
    <source>
        <dbReference type="EMBL" id="EKG12570.1"/>
    </source>
</evidence>
<organism evidence="2 3">
    <name type="scientific">Macrophomina phaseolina (strain MS6)</name>
    <name type="common">Charcoal rot fungus</name>
    <dbReference type="NCBI Taxonomy" id="1126212"/>
    <lineage>
        <taxon>Eukaryota</taxon>
        <taxon>Fungi</taxon>
        <taxon>Dikarya</taxon>
        <taxon>Ascomycota</taxon>
        <taxon>Pezizomycotina</taxon>
        <taxon>Dothideomycetes</taxon>
        <taxon>Dothideomycetes incertae sedis</taxon>
        <taxon>Botryosphaeriales</taxon>
        <taxon>Botryosphaeriaceae</taxon>
        <taxon>Macrophomina</taxon>
    </lineage>
</organism>
<gene>
    <name evidence="2" type="ORF">MPH_10320</name>
</gene>
<accession>K2S6S7</accession>
<name>K2S6S7_MACPH</name>
<feature type="region of interest" description="Disordered" evidence="1">
    <location>
        <begin position="524"/>
        <end position="543"/>
    </location>
</feature>
<feature type="compositionally biased region" description="Basic and acidic residues" evidence="1">
    <location>
        <begin position="15"/>
        <end position="26"/>
    </location>
</feature>
<reference evidence="2 3" key="1">
    <citation type="journal article" date="2012" name="BMC Genomics">
        <title>Tools to kill: Genome of one of the most destructive plant pathogenic fungi Macrophomina phaseolina.</title>
        <authorList>
            <person name="Islam M.S."/>
            <person name="Haque M.S."/>
            <person name="Islam M.M."/>
            <person name="Emdad E.M."/>
            <person name="Halim A."/>
            <person name="Hossen Q.M.M."/>
            <person name="Hossain M.Z."/>
            <person name="Ahmed B."/>
            <person name="Rahim S."/>
            <person name="Rahman M.S."/>
            <person name="Alam M.M."/>
            <person name="Hou S."/>
            <person name="Wan X."/>
            <person name="Saito J.A."/>
            <person name="Alam M."/>
        </authorList>
    </citation>
    <scope>NUCLEOTIDE SEQUENCE [LARGE SCALE GENOMIC DNA]</scope>
    <source>
        <strain evidence="2 3">MS6</strain>
    </source>
</reference>
<comment type="caution">
    <text evidence="2">The sequence shown here is derived from an EMBL/GenBank/DDBJ whole genome shotgun (WGS) entry which is preliminary data.</text>
</comment>
<protein>
    <submittedName>
        <fullName evidence="2">Uncharacterized protein</fullName>
    </submittedName>
</protein>
<feature type="compositionally biased region" description="Polar residues" evidence="1">
    <location>
        <begin position="117"/>
        <end position="128"/>
    </location>
</feature>
<evidence type="ECO:0000313" key="3">
    <source>
        <dbReference type="Proteomes" id="UP000007129"/>
    </source>
</evidence>
<dbReference type="HOGENOM" id="CLU_501585_0_0_1"/>
<proteinExistence type="predicted"/>
<dbReference type="EMBL" id="AHHD01000447">
    <property type="protein sequence ID" value="EKG12570.1"/>
    <property type="molecule type" value="Genomic_DNA"/>
</dbReference>
<evidence type="ECO:0000256" key="1">
    <source>
        <dbReference type="SAM" id="MobiDB-lite"/>
    </source>
</evidence>
<dbReference type="Proteomes" id="UP000007129">
    <property type="component" value="Unassembled WGS sequence"/>
</dbReference>
<feature type="region of interest" description="Disordered" evidence="1">
    <location>
        <begin position="334"/>
        <end position="402"/>
    </location>
</feature>
<sequence length="543" mass="58977">MAPMQHAHNISSKRASKETVPYHDFPRSSSITHRRGSSFGILTTTKRRDRPSLTPPRSPQNVFGEVLPRPSDLPAAAFTKHSPSPLRQVSHGRVSETHPPGPSHTHAGDVVRAPTRPSRSVKSTSHIQNPRHEPRTPRWFRETFDYLNPTPAPYPTLARSTTVRSSLSVAHSEELPEGPSPYSAATTVATKDFSGEGLETGGAGEDVAMGDRHEDLSGHSAASHNGHVGKEPSRGIPTITIITEGPPEEVLSRGVEDADTGIHGPYEDAHEFNQLQGHDASGMSSASAPCSIPDSPGCGDAEQVAHIIPKEDVPMANAGDDPVEEMAHERVINVNRASGNTQTGDTAENTARSSKSSGILTEDTQPQSAPSPADNNKITMSAGDTAATSNDDQDTERGVPVGNGMHAVEWCLTVRKRPKCKTINWDALIKWESCREPSWVALEHNKDSSAIHWYFWYHPKAKPSSFKYPKDWNFAQSRLPPLGYKEGLEQALQAAQRDYGELFDDFLSAEEALKLSKQKRAAAANARGAAAKNRAKRVPSPEF</sequence>
<dbReference type="InParanoid" id="K2S6S7"/>
<dbReference type="OrthoDB" id="10667249at2759"/>
<feature type="region of interest" description="Disordered" evidence="1">
    <location>
        <begin position="1"/>
        <end position="135"/>
    </location>
</feature>
<feature type="region of interest" description="Disordered" evidence="1">
    <location>
        <begin position="194"/>
        <end position="235"/>
    </location>
</feature>
<feature type="compositionally biased region" description="Polar residues" evidence="1">
    <location>
        <begin position="335"/>
        <end position="379"/>
    </location>
</feature>